<dbReference type="PANTHER" id="PTHR15551">
    <property type="entry name" value="LIM DOMAIN ONLY 7"/>
    <property type="match status" value="1"/>
</dbReference>
<evidence type="ECO:0000313" key="8">
    <source>
        <dbReference type="Proteomes" id="UP000050794"/>
    </source>
</evidence>
<dbReference type="InterPro" id="IPR001781">
    <property type="entry name" value="Znf_LIM"/>
</dbReference>
<dbReference type="GO" id="GO:0001725">
    <property type="term" value="C:stress fiber"/>
    <property type="evidence" value="ECO:0007669"/>
    <property type="project" value="TreeGrafter"/>
</dbReference>
<sequence>MLDLFAGDAYQLLLTKCCAQKLNASSFEGHAVESVVSPYATMEKKRRGIESISFDEKRSMFDRKSETKDSFMQFRQQRRQQQTSKWSSACGNANKHSGRGGNVGKNAGHLLVAIQQLVNKFDAITNCVKYGLSPDDSTSRATSARSPSLSPYEDDSNEVESSTRERFNTFGSFGSSTDSAIFESSLQFGSPLNSMRSSPRSNADYRVISMDDKPEPGKLTDFVPEVERAAVIVDQASDNHQEEYKHRETEHDSRCVVSSLSQTDDSQPKLVRNYDITPCRSSAASPSQQNVIDFTKRAEEMTYIPLAKKPPPVPQKPRPPLPPSSALPPEEDEENDDDTQPGRAFVRKQLRQQIGLPQQNDDVYESEHRTMHSASQSGTERGVASAEKLPTIAGIRNLAAAESTNGVRREGDHMLEAQSRVNEHFIQLTSCSWPQSAASSFSGREHRNEPTSAESRNSMIRSQQRGTAAAYPDGDKRVTFGWSETHEITPRQTQEVVVPIVGPPPAQEVYQETTDDANTSSYETVARYGSKPSSNESLHPVEIIHPIHLSNQPNPEKRIFISTADQREQNNATVQRAREKKIWHSGRIPINPKLASSHVVQVRCSSCNSLLDEDALFQQNLDDDSLHVKQFSDESSLSAKPPSSISSDNLRGSEGRRVRCPNSYESVTERFYNSDVHTKYYVSRSLSPQRAKVTVNYETCNRPIAQGLCTSPELLEATDSREWRQIIEQQRLPNAADTNSKNRIDADSKFRIVHSSAGSLKDSLLSSSSWSPSTRSLPPTGIIDASRLNKAGMSGSDSRTPTNATSVLRASVEILHRFPDQLQHQSTESDRPSEFSSYKSGQEQCSSDAKSSEPVVAVSGKHKCSHCQMELGRGAAMIIESLNLFYHLSCFRCYVCNTSLGNGTQGADVRVRDSKLHCQSCYSNDEAGLKFSQVEKNSNYRGATKLITDQFKEFETARFGVATLKMAIKSTGTCNRSNQDVLVPPA</sequence>
<dbReference type="Pfam" id="PF00412">
    <property type="entry name" value="LIM"/>
    <property type="match status" value="1"/>
</dbReference>
<dbReference type="Proteomes" id="UP000050794">
    <property type="component" value="Unassembled WGS sequence"/>
</dbReference>
<feature type="region of interest" description="Disordered" evidence="5">
    <location>
        <begin position="132"/>
        <end position="164"/>
    </location>
</feature>
<evidence type="ECO:0000256" key="1">
    <source>
        <dbReference type="ARBA" id="ARBA00022723"/>
    </source>
</evidence>
<evidence type="ECO:0000256" key="5">
    <source>
        <dbReference type="SAM" id="MobiDB-lite"/>
    </source>
</evidence>
<dbReference type="GO" id="GO:0046872">
    <property type="term" value="F:metal ion binding"/>
    <property type="evidence" value="ECO:0007669"/>
    <property type="project" value="UniProtKB-KW"/>
</dbReference>
<feature type="compositionally biased region" description="Low complexity" evidence="5">
    <location>
        <begin position="633"/>
        <end position="647"/>
    </location>
</feature>
<feature type="region of interest" description="Disordered" evidence="5">
    <location>
        <begin position="762"/>
        <end position="782"/>
    </location>
</feature>
<feature type="compositionally biased region" description="Polar residues" evidence="5">
    <location>
        <begin position="834"/>
        <end position="849"/>
    </location>
</feature>
<proteinExistence type="predicted"/>
<feature type="compositionally biased region" description="Low complexity" evidence="5">
    <location>
        <begin position="135"/>
        <end position="151"/>
    </location>
</feature>
<feature type="region of interest" description="Disordered" evidence="5">
    <location>
        <begin position="77"/>
        <end position="102"/>
    </location>
</feature>
<feature type="compositionally biased region" description="Polar residues" evidence="5">
    <location>
        <begin position="450"/>
        <end position="466"/>
    </location>
</feature>
<keyword evidence="3 4" id="KW-0440">LIM domain</keyword>
<protein>
    <submittedName>
        <fullName evidence="9">LIM and calponin homology domains-containing protein 1</fullName>
    </submittedName>
</protein>
<gene>
    <name evidence="7" type="ORF">TCNE_LOCUS5742</name>
</gene>
<feature type="region of interest" description="Disordered" evidence="5">
    <location>
        <begin position="304"/>
        <end position="384"/>
    </location>
</feature>
<feature type="compositionally biased region" description="Polar residues" evidence="5">
    <location>
        <begin position="351"/>
        <end position="361"/>
    </location>
</feature>
<evidence type="ECO:0000313" key="9">
    <source>
        <dbReference type="WBParaSite" id="TCNE_0000574201-mRNA-1"/>
    </source>
</evidence>
<name>A0A183UB72_TOXCA</name>
<organism evidence="8 9">
    <name type="scientific">Toxocara canis</name>
    <name type="common">Canine roundworm</name>
    <dbReference type="NCBI Taxonomy" id="6265"/>
    <lineage>
        <taxon>Eukaryota</taxon>
        <taxon>Metazoa</taxon>
        <taxon>Ecdysozoa</taxon>
        <taxon>Nematoda</taxon>
        <taxon>Chromadorea</taxon>
        <taxon>Rhabditida</taxon>
        <taxon>Spirurina</taxon>
        <taxon>Ascaridomorpha</taxon>
        <taxon>Ascaridoidea</taxon>
        <taxon>Toxocaridae</taxon>
        <taxon>Toxocara</taxon>
    </lineage>
</organism>
<dbReference type="AlphaFoldDB" id="A0A183UB72"/>
<feature type="domain" description="LIM zinc-binding" evidence="6">
    <location>
        <begin position="862"/>
        <end position="928"/>
    </location>
</feature>
<evidence type="ECO:0000313" key="7">
    <source>
        <dbReference type="EMBL" id="VDM36968.1"/>
    </source>
</evidence>
<keyword evidence="1 4" id="KW-0479">Metal-binding</keyword>
<feature type="compositionally biased region" description="Polar residues" evidence="5">
    <location>
        <begin position="83"/>
        <end position="95"/>
    </location>
</feature>
<dbReference type="WBParaSite" id="TCNE_0000574201-mRNA-1">
    <property type="protein sequence ID" value="TCNE_0000574201-mRNA-1"/>
    <property type="gene ID" value="TCNE_0000574201"/>
</dbReference>
<feature type="compositionally biased region" description="Low complexity" evidence="5">
    <location>
        <begin position="762"/>
        <end position="777"/>
    </location>
</feature>
<dbReference type="Gene3D" id="2.10.110.10">
    <property type="entry name" value="Cysteine Rich Protein"/>
    <property type="match status" value="1"/>
</dbReference>
<evidence type="ECO:0000256" key="2">
    <source>
        <dbReference type="ARBA" id="ARBA00022833"/>
    </source>
</evidence>
<dbReference type="PROSITE" id="PS50023">
    <property type="entry name" value="LIM_DOMAIN_2"/>
    <property type="match status" value="1"/>
</dbReference>
<feature type="region of interest" description="Disordered" evidence="5">
    <location>
        <begin position="632"/>
        <end position="658"/>
    </location>
</feature>
<feature type="compositionally biased region" description="Acidic residues" evidence="5">
    <location>
        <begin position="329"/>
        <end position="339"/>
    </location>
</feature>
<dbReference type="EMBL" id="UYWY01019387">
    <property type="protein sequence ID" value="VDM36968.1"/>
    <property type="molecule type" value="Genomic_DNA"/>
</dbReference>
<dbReference type="SMART" id="SM00132">
    <property type="entry name" value="LIM"/>
    <property type="match status" value="1"/>
</dbReference>
<keyword evidence="2 4" id="KW-0862">Zinc</keyword>
<dbReference type="PROSITE" id="PS00478">
    <property type="entry name" value="LIM_DOMAIN_1"/>
    <property type="match status" value="1"/>
</dbReference>
<feature type="compositionally biased region" description="Pro residues" evidence="5">
    <location>
        <begin position="308"/>
        <end position="326"/>
    </location>
</feature>
<dbReference type="CDD" id="cd08368">
    <property type="entry name" value="LIM"/>
    <property type="match status" value="1"/>
</dbReference>
<keyword evidence="8" id="KW-1185">Reference proteome</keyword>
<feature type="region of interest" description="Disordered" evidence="5">
    <location>
        <begin position="436"/>
        <end position="475"/>
    </location>
</feature>
<evidence type="ECO:0000256" key="4">
    <source>
        <dbReference type="PROSITE-ProRule" id="PRU00125"/>
    </source>
</evidence>
<dbReference type="GO" id="GO:0051496">
    <property type="term" value="P:positive regulation of stress fiber assembly"/>
    <property type="evidence" value="ECO:0007669"/>
    <property type="project" value="TreeGrafter"/>
</dbReference>
<accession>A0A183UB72</accession>
<feature type="region of interest" description="Disordered" evidence="5">
    <location>
        <begin position="819"/>
        <end position="849"/>
    </location>
</feature>
<reference evidence="9" key="1">
    <citation type="submission" date="2016-06" db="UniProtKB">
        <authorList>
            <consortium name="WormBaseParasite"/>
        </authorList>
    </citation>
    <scope>IDENTIFICATION</scope>
</reference>
<evidence type="ECO:0000256" key="3">
    <source>
        <dbReference type="ARBA" id="ARBA00023038"/>
    </source>
</evidence>
<dbReference type="GO" id="GO:0032034">
    <property type="term" value="F:myosin II head/neck binding"/>
    <property type="evidence" value="ECO:0007669"/>
    <property type="project" value="TreeGrafter"/>
</dbReference>
<dbReference type="GO" id="GO:0051893">
    <property type="term" value="P:regulation of focal adhesion assembly"/>
    <property type="evidence" value="ECO:0007669"/>
    <property type="project" value="TreeGrafter"/>
</dbReference>
<dbReference type="PANTHER" id="PTHR15551:SF3">
    <property type="entry name" value="LIM AND CALPONIN HOMOLOGY DOMAINS-CONTAINING PROTEIN 1"/>
    <property type="match status" value="1"/>
</dbReference>
<reference evidence="7 8" key="2">
    <citation type="submission" date="2018-11" db="EMBL/GenBank/DDBJ databases">
        <authorList>
            <consortium name="Pathogen Informatics"/>
        </authorList>
    </citation>
    <scope>NUCLEOTIDE SEQUENCE [LARGE SCALE GENOMIC DNA]</scope>
</reference>
<evidence type="ECO:0000259" key="6">
    <source>
        <dbReference type="PROSITE" id="PS50023"/>
    </source>
</evidence>